<evidence type="ECO:0000259" key="8">
    <source>
        <dbReference type="PROSITE" id="PS51007"/>
    </source>
</evidence>
<feature type="domain" description="Cytochrome c" evidence="8">
    <location>
        <begin position="70"/>
        <end position="171"/>
    </location>
</feature>
<feature type="domain" description="Cytochrome c" evidence="8">
    <location>
        <begin position="205"/>
        <end position="306"/>
    </location>
</feature>
<evidence type="ECO:0000256" key="6">
    <source>
        <dbReference type="PROSITE-ProRule" id="PRU00433"/>
    </source>
</evidence>
<dbReference type="RefSeq" id="WP_379541397.1">
    <property type="nucleotide sequence ID" value="NZ_JBHRYE010000027.1"/>
</dbReference>
<dbReference type="InterPro" id="IPR036909">
    <property type="entry name" value="Cyt_c-like_dom_sf"/>
</dbReference>
<name>A0ABV7V748_9SPHN</name>
<reference evidence="10" key="1">
    <citation type="journal article" date="2019" name="Int. J. Syst. Evol. Microbiol.">
        <title>The Global Catalogue of Microorganisms (GCM) 10K type strain sequencing project: providing services to taxonomists for standard genome sequencing and annotation.</title>
        <authorList>
            <consortium name="The Broad Institute Genomics Platform"/>
            <consortium name="The Broad Institute Genome Sequencing Center for Infectious Disease"/>
            <person name="Wu L."/>
            <person name="Ma J."/>
        </authorList>
    </citation>
    <scope>NUCLEOTIDE SEQUENCE [LARGE SCALE GENOMIC DNA]</scope>
    <source>
        <strain evidence="10">KCTC 42224</strain>
    </source>
</reference>
<evidence type="ECO:0000256" key="3">
    <source>
        <dbReference type="ARBA" id="ARBA00022723"/>
    </source>
</evidence>
<keyword evidence="1" id="KW-0813">Transport</keyword>
<dbReference type="EMBL" id="JBHRYE010000027">
    <property type="protein sequence ID" value="MFC3672940.1"/>
    <property type="molecule type" value="Genomic_DNA"/>
</dbReference>
<feature type="transmembrane region" description="Helical" evidence="7">
    <location>
        <begin position="12"/>
        <end position="31"/>
    </location>
</feature>
<gene>
    <name evidence="9" type="ORF">ACFOOT_16100</name>
</gene>
<dbReference type="PROSITE" id="PS51007">
    <property type="entry name" value="CYTC"/>
    <property type="match status" value="2"/>
</dbReference>
<evidence type="ECO:0000313" key="9">
    <source>
        <dbReference type="EMBL" id="MFC3672940.1"/>
    </source>
</evidence>
<dbReference type="InterPro" id="IPR002327">
    <property type="entry name" value="Cyt_c_1A/1B"/>
</dbReference>
<dbReference type="PRINTS" id="PR00604">
    <property type="entry name" value="CYTCHRMECIAB"/>
</dbReference>
<evidence type="ECO:0000256" key="7">
    <source>
        <dbReference type="SAM" id="Phobius"/>
    </source>
</evidence>
<dbReference type="SUPFAM" id="SSF46626">
    <property type="entry name" value="Cytochrome c"/>
    <property type="match status" value="2"/>
</dbReference>
<keyword evidence="3 6" id="KW-0479">Metal-binding</keyword>
<evidence type="ECO:0000256" key="2">
    <source>
        <dbReference type="ARBA" id="ARBA00022617"/>
    </source>
</evidence>
<sequence length="321" mass="32654">MDDRFNTIAGWTLFGGIVALGLSTLSAHYFLADKHERPEKMGYAIAGVEPEGGAAGPAAVEPIANRLAKADVAKGEAIFAKCKACHTIDQGAANGIGPNLWGVVGDARAEGRGGYAFSDSLKSKAGKWDFASLDEWLTNPKKFADGTKMSFAGLSDPMDRANVILYLNSKGSNLPLPAPEAVPAAGAAGTASGAGGAATPVAMVGDPAKGEKVFAKCMACHTIEQGGANGIGPNLYGVAGDAIAEGRGGYAFSDALKAHKGVWDQATLDQWLSGPAKFAQGTKMTFAGLTSAQDRADVIAYLNSKGGKLSLGAAPAPAPAK</sequence>
<dbReference type="PANTHER" id="PTHR11961">
    <property type="entry name" value="CYTOCHROME C"/>
    <property type="match status" value="1"/>
</dbReference>
<evidence type="ECO:0000313" key="10">
    <source>
        <dbReference type="Proteomes" id="UP001595683"/>
    </source>
</evidence>
<keyword evidence="7" id="KW-0472">Membrane</keyword>
<evidence type="ECO:0000256" key="5">
    <source>
        <dbReference type="ARBA" id="ARBA00023004"/>
    </source>
</evidence>
<evidence type="ECO:0000256" key="4">
    <source>
        <dbReference type="ARBA" id="ARBA00022982"/>
    </source>
</evidence>
<dbReference type="Gene3D" id="1.10.760.10">
    <property type="entry name" value="Cytochrome c-like domain"/>
    <property type="match status" value="2"/>
</dbReference>
<dbReference type="Pfam" id="PF00034">
    <property type="entry name" value="Cytochrom_C"/>
    <property type="match status" value="1"/>
</dbReference>
<keyword evidence="4" id="KW-0249">Electron transport</keyword>
<protein>
    <submittedName>
        <fullName evidence="9">C-type cytochrome</fullName>
    </submittedName>
</protein>
<keyword evidence="5 6" id="KW-0408">Iron</keyword>
<proteinExistence type="predicted"/>
<accession>A0ABV7V748</accession>
<keyword evidence="10" id="KW-1185">Reference proteome</keyword>
<dbReference type="InterPro" id="IPR009056">
    <property type="entry name" value="Cyt_c-like_dom"/>
</dbReference>
<keyword evidence="7" id="KW-1133">Transmembrane helix</keyword>
<dbReference type="Proteomes" id="UP001595683">
    <property type="component" value="Unassembled WGS sequence"/>
</dbReference>
<comment type="caution">
    <text evidence="9">The sequence shown here is derived from an EMBL/GenBank/DDBJ whole genome shotgun (WGS) entry which is preliminary data.</text>
</comment>
<organism evidence="9 10">
    <name type="scientific">Novosphingobium pokkalii</name>
    <dbReference type="NCBI Taxonomy" id="1770194"/>
    <lineage>
        <taxon>Bacteria</taxon>
        <taxon>Pseudomonadati</taxon>
        <taxon>Pseudomonadota</taxon>
        <taxon>Alphaproteobacteria</taxon>
        <taxon>Sphingomonadales</taxon>
        <taxon>Sphingomonadaceae</taxon>
        <taxon>Novosphingobium</taxon>
    </lineage>
</organism>
<keyword evidence="2 6" id="KW-0349">Heme</keyword>
<evidence type="ECO:0000256" key="1">
    <source>
        <dbReference type="ARBA" id="ARBA00022448"/>
    </source>
</evidence>
<keyword evidence="7" id="KW-0812">Transmembrane</keyword>